<dbReference type="KEGG" id="tso:IZ6_01550"/>
<dbReference type="GO" id="GO:0005975">
    <property type="term" value="P:carbohydrate metabolic process"/>
    <property type="evidence" value="ECO:0007669"/>
    <property type="project" value="InterPro"/>
</dbReference>
<dbReference type="AlphaFoldDB" id="A0A6S6QRB4"/>
<evidence type="ECO:0000256" key="1">
    <source>
        <dbReference type="SAM" id="MobiDB-lite"/>
    </source>
</evidence>
<dbReference type="CDD" id="cd10936">
    <property type="entry name" value="CE4_DAC2"/>
    <property type="match status" value="1"/>
</dbReference>
<evidence type="ECO:0000256" key="2">
    <source>
        <dbReference type="SAM" id="Phobius"/>
    </source>
</evidence>
<dbReference type="InterPro" id="IPR006837">
    <property type="entry name" value="Divergent_DAC"/>
</dbReference>
<feature type="transmembrane region" description="Helical" evidence="2">
    <location>
        <begin position="22"/>
        <end position="44"/>
    </location>
</feature>
<dbReference type="RefSeq" id="WP_222876131.1">
    <property type="nucleotide sequence ID" value="NZ_AP023361.1"/>
</dbReference>
<feature type="compositionally biased region" description="Polar residues" evidence="1">
    <location>
        <begin position="66"/>
        <end position="82"/>
    </location>
</feature>
<reference evidence="3 4" key="1">
    <citation type="submission" date="2020-08" db="EMBL/GenBank/DDBJ databases">
        <title>Genome sequence of Rhizobiales bacterium strain IZ6.</title>
        <authorList>
            <person name="Nakai R."/>
            <person name="Naganuma T."/>
        </authorList>
    </citation>
    <scope>NUCLEOTIDE SEQUENCE [LARGE SCALE GENOMIC DNA]</scope>
    <source>
        <strain evidence="3 4">IZ6</strain>
    </source>
</reference>
<name>A0A6S6QRB4_9HYPH</name>
<organism evidence="3 4">
    <name type="scientific">Terrihabitans soli</name>
    <dbReference type="NCBI Taxonomy" id="708113"/>
    <lineage>
        <taxon>Bacteria</taxon>
        <taxon>Pseudomonadati</taxon>
        <taxon>Pseudomonadota</taxon>
        <taxon>Alphaproteobacteria</taxon>
        <taxon>Hyphomicrobiales</taxon>
        <taxon>Terrihabitans</taxon>
    </lineage>
</organism>
<keyword evidence="2" id="KW-0472">Membrane</keyword>
<evidence type="ECO:0000313" key="4">
    <source>
        <dbReference type="Proteomes" id="UP000515317"/>
    </source>
</evidence>
<feature type="region of interest" description="Disordered" evidence="1">
    <location>
        <begin position="66"/>
        <end position="124"/>
    </location>
</feature>
<dbReference type="InterPro" id="IPR011330">
    <property type="entry name" value="Glyco_hydro/deAcase_b/a-brl"/>
</dbReference>
<feature type="compositionally biased region" description="Polar residues" evidence="1">
    <location>
        <begin position="89"/>
        <end position="103"/>
    </location>
</feature>
<gene>
    <name evidence="3" type="ORF">IZ6_01550</name>
</gene>
<dbReference type="Proteomes" id="UP000515317">
    <property type="component" value="Chromosome"/>
</dbReference>
<keyword evidence="2" id="KW-0812">Transmembrane</keyword>
<proteinExistence type="predicted"/>
<dbReference type="Gene3D" id="3.20.20.370">
    <property type="entry name" value="Glycoside hydrolase/deacetylase"/>
    <property type="match status" value="1"/>
</dbReference>
<sequence length="390" mass="41092">MAADDLDTPLGMNERKKRRLPNVAPVVAGIVATIFGIGIAWVMLIDNPLGGEPVAVVAIDRTKPQAGQSKQTAAPSQQNQAQGAPPQSAKDQSGQPSAETASKSGPLIIKVPQNGAPSGPSVMGQGDTVVSEASKYGMVPKIGADGRKPSDIFSKTSVAEAEDKRPKIAILMGGLGVGREATNEVFEKLPRTITLGFPPYSDNLEQWVARAREEGHEIMLQVPMEPFDYPNNDPGPQTLLTSLPAAANIDRLLWVMSRTGGYFGVTSYMGAKFTASEEALAPVLTEIGRRGLVFVDNASSPRSLVSKVGPETGTITARAELVIDATPNADDIDAALVRLEEKAKREGAVIGFASPLPITIARLEAWAGQLTSKGIALVPVSAVVKRFNPS</sequence>
<dbReference type="PANTHER" id="PTHR30105">
    <property type="entry name" value="UNCHARACTERIZED YIBQ-RELATED"/>
    <property type="match status" value="1"/>
</dbReference>
<keyword evidence="2" id="KW-1133">Transmembrane helix</keyword>
<dbReference type="SUPFAM" id="SSF88713">
    <property type="entry name" value="Glycoside hydrolase/deacetylase"/>
    <property type="match status" value="1"/>
</dbReference>
<dbReference type="Pfam" id="PF04748">
    <property type="entry name" value="Polysacc_deac_2"/>
    <property type="match status" value="1"/>
</dbReference>
<accession>A0A6S6QRB4</accession>
<dbReference type="PANTHER" id="PTHR30105:SF2">
    <property type="entry name" value="DIVERGENT POLYSACCHARIDE DEACETYLASE SUPERFAMILY"/>
    <property type="match status" value="1"/>
</dbReference>
<dbReference type="EMBL" id="AP023361">
    <property type="protein sequence ID" value="BCJ89420.1"/>
    <property type="molecule type" value="Genomic_DNA"/>
</dbReference>
<protein>
    <recommendedName>
        <fullName evidence="5">Divergent polysaccharide deacetylase family protein</fullName>
    </recommendedName>
</protein>
<evidence type="ECO:0008006" key="5">
    <source>
        <dbReference type="Google" id="ProtNLM"/>
    </source>
</evidence>
<evidence type="ECO:0000313" key="3">
    <source>
        <dbReference type="EMBL" id="BCJ89420.1"/>
    </source>
</evidence>
<keyword evidence="4" id="KW-1185">Reference proteome</keyword>